<comment type="caution">
    <text evidence="1">The sequence shown here is derived from an EMBL/GenBank/DDBJ whole genome shotgun (WGS) entry which is preliminary data.</text>
</comment>
<dbReference type="EMBL" id="JADIKL010000002">
    <property type="protein sequence ID" value="MFK2929748.1"/>
    <property type="molecule type" value="Genomic_DNA"/>
</dbReference>
<protein>
    <submittedName>
        <fullName evidence="1">AlpA family phage regulatory protein</fullName>
    </submittedName>
</protein>
<organism evidence="1 2">
    <name type="scientific">Dyella agri</name>
    <dbReference type="NCBI Taxonomy" id="1926869"/>
    <lineage>
        <taxon>Bacteria</taxon>
        <taxon>Pseudomonadati</taxon>
        <taxon>Pseudomonadota</taxon>
        <taxon>Gammaproteobacteria</taxon>
        <taxon>Lysobacterales</taxon>
        <taxon>Rhodanobacteraceae</taxon>
        <taxon>Dyella</taxon>
    </lineage>
</organism>
<reference evidence="1 2" key="1">
    <citation type="submission" date="2020-10" db="EMBL/GenBank/DDBJ databases">
        <title>Phylogeny of dyella-like bacteria.</title>
        <authorList>
            <person name="Fu J."/>
        </authorList>
    </citation>
    <scope>NUCLEOTIDE SEQUENCE [LARGE SCALE GENOMIC DNA]</scope>
    <source>
        <strain evidence="1 2">DKC-1</strain>
    </source>
</reference>
<proteinExistence type="predicted"/>
<gene>
    <name evidence="1" type="ORF">ISP14_02975</name>
</gene>
<dbReference type="PANTHER" id="PTHR36154">
    <property type="entry name" value="DNA-BINDING TRANSCRIPTIONAL ACTIVATOR ALPA"/>
    <property type="match status" value="1"/>
</dbReference>
<dbReference type="Pfam" id="PF05930">
    <property type="entry name" value="Phage_AlpA"/>
    <property type="match status" value="1"/>
</dbReference>
<dbReference type="Proteomes" id="UP001620397">
    <property type="component" value="Unassembled WGS sequence"/>
</dbReference>
<accession>A0ABW8KF56</accession>
<sequence>MLTDTIPVAPADQPHVQWVIQALHRILAALYPNGAATTDGRRRAVRAKEAQQILGLKRSDFYARQNVKSPSWDPTFPKSFKLGRSANSPTVWYVDELEIWLERHASSRVH</sequence>
<dbReference type="RefSeq" id="WP_404536174.1">
    <property type="nucleotide sequence ID" value="NZ_JADIKL010000002.1"/>
</dbReference>
<dbReference type="InterPro" id="IPR052931">
    <property type="entry name" value="Prophage_regulatory_activator"/>
</dbReference>
<dbReference type="PANTHER" id="PTHR36154:SF1">
    <property type="entry name" value="DNA-BINDING TRANSCRIPTIONAL ACTIVATOR ALPA"/>
    <property type="match status" value="1"/>
</dbReference>
<dbReference type="InterPro" id="IPR010260">
    <property type="entry name" value="AlpA"/>
</dbReference>
<evidence type="ECO:0000313" key="1">
    <source>
        <dbReference type="EMBL" id="MFK2929748.1"/>
    </source>
</evidence>
<name>A0ABW8KF56_9GAMM</name>
<keyword evidence="2" id="KW-1185">Reference proteome</keyword>
<evidence type="ECO:0000313" key="2">
    <source>
        <dbReference type="Proteomes" id="UP001620397"/>
    </source>
</evidence>